<organism evidence="7 8">
    <name type="scientific">Dovyalis caffra</name>
    <dbReference type="NCBI Taxonomy" id="77055"/>
    <lineage>
        <taxon>Eukaryota</taxon>
        <taxon>Viridiplantae</taxon>
        <taxon>Streptophyta</taxon>
        <taxon>Embryophyta</taxon>
        <taxon>Tracheophyta</taxon>
        <taxon>Spermatophyta</taxon>
        <taxon>Magnoliopsida</taxon>
        <taxon>eudicotyledons</taxon>
        <taxon>Gunneridae</taxon>
        <taxon>Pentapetalae</taxon>
        <taxon>rosids</taxon>
        <taxon>fabids</taxon>
        <taxon>Malpighiales</taxon>
        <taxon>Salicaceae</taxon>
        <taxon>Flacourtieae</taxon>
        <taxon>Dovyalis</taxon>
    </lineage>
</organism>
<dbReference type="PANTHER" id="PTHR21257:SF52">
    <property type="entry name" value="DELTA(14)-STEROL REDUCTASE TM7SF2"/>
    <property type="match status" value="1"/>
</dbReference>
<evidence type="ECO:0000256" key="1">
    <source>
        <dbReference type="ARBA" id="ARBA00004141"/>
    </source>
</evidence>
<dbReference type="GO" id="GO:0050613">
    <property type="term" value="F:Delta14-sterol reductase activity"/>
    <property type="evidence" value="ECO:0007669"/>
    <property type="project" value="TreeGrafter"/>
</dbReference>
<keyword evidence="8" id="KW-1185">Reference proteome</keyword>
<dbReference type="EMBL" id="CAWUPB010001160">
    <property type="protein sequence ID" value="CAK7343370.1"/>
    <property type="molecule type" value="Genomic_DNA"/>
</dbReference>
<gene>
    <name evidence="7" type="ORF">DCAF_LOCUS17273</name>
</gene>
<reference evidence="7 8" key="1">
    <citation type="submission" date="2024-01" db="EMBL/GenBank/DDBJ databases">
        <authorList>
            <person name="Waweru B."/>
        </authorList>
    </citation>
    <scope>NUCLEOTIDE SEQUENCE [LARGE SCALE GENOMIC DNA]</scope>
</reference>
<evidence type="ECO:0000256" key="5">
    <source>
        <dbReference type="ARBA" id="ARBA00023136"/>
    </source>
</evidence>
<comment type="similarity">
    <text evidence="2">Belongs to the ERG4/ERG24 family.</text>
</comment>
<dbReference type="Proteomes" id="UP001314170">
    <property type="component" value="Unassembled WGS sequence"/>
</dbReference>
<dbReference type="GO" id="GO:0016126">
    <property type="term" value="P:sterol biosynthetic process"/>
    <property type="evidence" value="ECO:0007669"/>
    <property type="project" value="InterPro"/>
</dbReference>
<evidence type="ECO:0000256" key="2">
    <source>
        <dbReference type="ARBA" id="ARBA00005402"/>
    </source>
</evidence>
<keyword evidence="4 6" id="KW-1133">Transmembrane helix</keyword>
<proteinExistence type="inferred from homology"/>
<dbReference type="PANTHER" id="PTHR21257">
    <property type="entry name" value="DELTA(14)-STEROL REDUCTASE"/>
    <property type="match status" value="1"/>
</dbReference>
<sequence length="176" mass="19695">MDLDYLLQIPSWNSVAILATFFTYLAIAGSILPGKLVPGVPLQDGSRLHYRCNGLLSMLLLVVLLAVGAKMELISLTVRKNYSGRHLEPFDDPLPNILYLVFRGANKQKHVFKKNPKALIWGKPPKVVGGSCSLLVIEKGEMRPAVQRSTKKYGWNTVDLFHGEYCHTFTETKVLQ</sequence>
<evidence type="ECO:0000313" key="8">
    <source>
        <dbReference type="Proteomes" id="UP001314170"/>
    </source>
</evidence>
<evidence type="ECO:0000313" key="7">
    <source>
        <dbReference type="EMBL" id="CAK7343370.1"/>
    </source>
</evidence>
<name>A0AAV1S2T8_9ROSI</name>
<comment type="caution">
    <text evidence="7">The sequence shown here is derived from an EMBL/GenBank/DDBJ whole genome shotgun (WGS) entry which is preliminary data.</text>
</comment>
<dbReference type="AlphaFoldDB" id="A0AAV1S2T8"/>
<dbReference type="InterPro" id="IPR001171">
    <property type="entry name" value="ERG24_DHCR-like"/>
</dbReference>
<feature type="transmembrane region" description="Helical" evidence="6">
    <location>
        <begin position="54"/>
        <end position="78"/>
    </location>
</feature>
<evidence type="ECO:0000256" key="4">
    <source>
        <dbReference type="ARBA" id="ARBA00022989"/>
    </source>
</evidence>
<feature type="transmembrane region" description="Helical" evidence="6">
    <location>
        <begin position="12"/>
        <end position="34"/>
    </location>
</feature>
<evidence type="ECO:0000256" key="6">
    <source>
        <dbReference type="SAM" id="Phobius"/>
    </source>
</evidence>
<keyword evidence="5 6" id="KW-0472">Membrane</keyword>
<evidence type="ECO:0000256" key="3">
    <source>
        <dbReference type="ARBA" id="ARBA00022692"/>
    </source>
</evidence>
<dbReference type="GO" id="GO:0005789">
    <property type="term" value="C:endoplasmic reticulum membrane"/>
    <property type="evidence" value="ECO:0007669"/>
    <property type="project" value="TreeGrafter"/>
</dbReference>
<keyword evidence="3 6" id="KW-0812">Transmembrane</keyword>
<protein>
    <submittedName>
        <fullName evidence="7">Uncharacterized protein</fullName>
    </submittedName>
</protein>
<dbReference type="Pfam" id="PF01222">
    <property type="entry name" value="ERG4_ERG24"/>
    <property type="match status" value="1"/>
</dbReference>
<accession>A0AAV1S2T8</accession>
<comment type="subcellular location">
    <subcellularLocation>
        <location evidence="1">Membrane</location>
        <topology evidence="1">Multi-pass membrane protein</topology>
    </subcellularLocation>
</comment>